<organism evidence="3 4">
    <name type="scientific">Linum tenue</name>
    <dbReference type="NCBI Taxonomy" id="586396"/>
    <lineage>
        <taxon>Eukaryota</taxon>
        <taxon>Viridiplantae</taxon>
        <taxon>Streptophyta</taxon>
        <taxon>Embryophyta</taxon>
        <taxon>Tracheophyta</taxon>
        <taxon>Spermatophyta</taxon>
        <taxon>Magnoliopsida</taxon>
        <taxon>eudicotyledons</taxon>
        <taxon>Gunneridae</taxon>
        <taxon>Pentapetalae</taxon>
        <taxon>rosids</taxon>
        <taxon>fabids</taxon>
        <taxon>Malpighiales</taxon>
        <taxon>Linaceae</taxon>
        <taxon>Linum</taxon>
    </lineage>
</organism>
<sequence length="274" mass="31013">MDRRSRSGGTLPSIHSIDPDSRRGSHDGEVSYPQRNENKKTIRKLRSENQKLKRLSFANGEELRLLSKQFQEQLIVMQAMKMHLGNMASTVKHQKSIEAETAAKVDNSMQLLSYLETHQEDIAKFAGIIVAPSTVDEPIEFIPSRTLEEQNLFYAEKVLETYNLENEGADLALDEALVSFPFDCRDKLIIHLNFTAKDQAGAIHRIFGEVVSEDEPEDQPEVLSYCILSPDQNGDYSSLTKGCAGCDPDCLVPIYHPDRDCFKLGNFDRNLYWA</sequence>
<name>A0AAV0RFL0_9ROSI</name>
<keyword evidence="4" id="KW-1185">Reference proteome</keyword>
<dbReference type="AlphaFoldDB" id="A0AAV0RFL0"/>
<dbReference type="Proteomes" id="UP001154282">
    <property type="component" value="Unassembled WGS sequence"/>
</dbReference>
<comment type="caution">
    <text evidence="3">The sequence shown here is derived from an EMBL/GenBank/DDBJ whole genome shotgun (WGS) entry which is preliminary data.</text>
</comment>
<evidence type="ECO:0000313" key="3">
    <source>
        <dbReference type="EMBL" id="CAI0556130.1"/>
    </source>
</evidence>
<proteinExistence type="predicted"/>
<feature type="compositionally biased region" description="Basic and acidic residues" evidence="1">
    <location>
        <begin position="17"/>
        <end position="29"/>
    </location>
</feature>
<dbReference type="Pfam" id="PF12274">
    <property type="entry name" value="DUF3615"/>
    <property type="match status" value="1"/>
</dbReference>
<gene>
    <name evidence="3" type="ORF">LITE_LOCUS47852</name>
</gene>
<accession>A0AAV0RFL0</accession>
<feature type="domain" description="DUF3615" evidence="2">
    <location>
        <begin position="156"/>
        <end position="257"/>
    </location>
</feature>
<dbReference type="InterPro" id="IPR022059">
    <property type="entry name" value="DUF3615"/>
</dbReference>
<evidence type="ECO:0000313" key="4">
    <source>
        <dbReference type="Proteomes" id="UP001154282"/>
    </source>
</evidence>
<evidence type="ECO:0000259" key="2">
    <source>
        <dbReference type="Pfam" id="PF12274"/>
    </source>
</evidence>
<protein>
    <recommendedName>
        <fullName evidence="2">DUF3615 domain-containing protein</fullName>
    </recommendedName>
</protein>
<dbReference type="EMBL" id="CAMGYJ010000010">
    <property type="protein sequence ID" value="CAI0556130.1"/>
    <property type="molecule type" value="Genomic_DNA"/>
</dbReference>
<reference evidence="3" key="1">
    <citation type="submission" date="2022-08" db="EMBL/GenBank/DDBJ databases">
        <authorList>
            <person name="Gutierrez-Valencia J."/>
        </authorList>
    </citation>
    <scope>NUCLEOTIDE SEQUENCE</scope>
</reference>
<feature type="region of interest" description="Disordered" evidence="1">
    <location>
        <begin position="1"/>
        <end position="38"/>
    </location>
</feature>
<evidence type="ECO:0000256" key="1">
    <source>
        <dbReference type="SAM" id="MobiDB-lite"/>
    </source>
</evidence>